<dbReference type="Gene3D" id="1.10.287.1260">
    <property type="match status" value="1"/>
</dbReference>
<dbReference type="PANTHER" id="PTHR30221">
    <property type="entry name" value="SMALL-CONDUCTANCE MECHANOSENSITIVE CHANNEL"/>
    <property type="match status" value="1"/>
</dbReference>
<name>A0A1G2QTT5_9BACT</name>
<accession>A0A1G2QTT5</accession>
<dbReference type="EMBL" id="MHTS01000026">
    <property type="protein sequence ID" value="OHA63807.1"/>
    <property type="molecule type" value="Genomic_DNA"/>
</dbReference>
<feature type="transmembrane region" description="Helical" evidence="1">
    <location>
        <begin position="172"/>
        <end position="194"/>
    </location>
</feature>
<feature type="transmembrane region" description="Helical" evidence="1">
    <location>
        <begin position="432"/>
        <end position="450"/>
    </location>
</feature>
<feature type="transmembrane region" description="Helical" evidence="1">
    <location>
        <begin position="262"/>
        <end position="283"/>
    </location>
</feature>
<proteinExistence type="predicted"/>
<feature type="transmembrane region" description="Helical" evidence="1">
    <location>
        <begin position="112"/>
        <end position="130"/>
    </location>
</feature>
<dbReference type="InterPro" id="IPR008910">
    <property type="entry name" value="MSC_TM_helix"/>
</dbReference>
<gene>
    <name evidence="2" type="ORF">A2843_01415</name>
</gene>
<feature type="transmembrane region" description="Helical" evidence="1">
    <location>
        <begin position="456"/>
        <end position="478"/>
    </location>
</feature>
<dbReference type="GO" id="GO:0008381">
    <property type="term" value="F:mechanosensitive monoatomic ion channel activity"/>
    <property type="evidence" value="ECO:0007669"/>
    <property type="project" value="InterPro"/>
</dbReference>
<reference evidence="2 3" key="1">
    <citation type="journal article" date="2016" name="Nat. Commun.">
        <title>Thousands of microbial genomes shed light on interconnected biogeochemical processes in an aquifer system.</title>
        <authorList>
            <person name="Anantharaman K."/>
            <person name="Brown C.T."/>
            <person name="Hug L.A."/>
            <person name="Sharon I."/>
            <person name="Castelle C.J."/>
            <person name="Probst A.J."/>
            <person name="Thomas B.C."/>
            <person name="Singh A."/>
            <person name="Wilkins M.J."/>
            <person name="Karaoz U."/>
            <person name="Brodie E.L."/>
            <person name="Williams K.H."/>
            <person name="Hubbard S.S."/>
            <person name="Banfield J.F."/>
        </authorList>
    </citation>
    <scope>NUCLEOTIDE SEQUENCE [LARGE SCALE GENOMIC DNA]</scope>
</reference>
<keyword evidence="1" id="KW-0472">Membrane</keyword>
<feature type="transmembrane region" description="Helical" evidence="1">
    <location>
        <begin position="206"/>
        <end position="225"/>
    </location>
</feature>
<dbReference type="NCBIfam" id="NF033912">
    <property type="entry name" value="msc"/>
    <property type="match status" value="1"/>
</dbReference>
<evidence type="ECO:0000313" key="3">
    <source>
        <dbReference type="Proteomes" id="UP000178170"/>
    </source>
</evidence>
<dbReference type="Pfam" id="PF05552">
    <property type="entry name" value="MS_channel_1st_1"/>
    <property type="match status" value="4"/>
</dbReference>
<dbReference type="AlphaFoldDB" id="A0A1G2QTT5"/>
<comment type="caution">
    <text evidence="2">The sequence shown here is derived from an EMBL/GenBank/DDBJ whole genome shotgun (WGS) entry which is preliminary data.</text>
</comment>
<feature type="transmembrane region" description="Helical" evidence="1">
    <location>
        <begin position="391"/>
        <end position="412"/>
    </location>
</feature>
<dbReference type="InterPro" id="IPR045275">
    <property type="entry name" value="MscS_archaea/bacteria_type"/>
</dbReference>
<sequence length="499" mass="53593">MNNLDFLNEFALEFGFYLPTLVGALAILLLGWIVALLVAGIVRGALRRTTLDERIASWLMGSKAEGIAVERWVAKIVFYFILLFALVAFFETLGLSLVASSLDNFLGQISSYIPRLIEAGFVLVIAWVLASASRLVTRRVLSLAKIDKQLEVQAGVRREKAAPLAQTLSEAVYWFIFLLFLPALLDALALHGLLEPIQGMIDKVVTFLPNLLAAGLLLLVGWFVARIMQRIVTNLLVASGADQLADRVGIAHILGAQTLSGMFGVVAYVLVLIPVFIASLNALGLDAVTDPASNMLGIILAAIPSVFAAGIVMVFAYIVGRLVSRLVANLLDSIGFDNVLELLGLGKEMHGTRKPSEIVGYLTLVGILLFSFIEAMRLLGFEVVAGFVAEFIVFSGHVLLGLVIFAIGLYLANVASHAITTGRKGKTHMFALAAKIAILVFTGAMALRQMGLANEIISIAFGLILGSLAVAVALAFGLGGRDVAARHLEGWTKSLKRRR</sequence>
<feature type="transmembrane region" description="Helical" evidence="1">
    <location>
        <begin position="358"/>
        <end position="379"/>
    </location>
</feature>
<organism evidence="2 3">
    <name type="scientific">Candidatus Wildermuthbacteria bacterium RIFCSPHIGHO2_01_FULL_48_27b</name>
    <dbReference type="NCBI Taxonomy" id="1802447"/>
    <lineage>
        <taxon>Bacteria</taxon>
        <taxon>Candidatus Wildermuthiibacteriota</taxon>
    </lineage>
</organism>
<feature type="transmembrane region" description="Helical" evidence="1">
    <location>
        <begin position="76"/>
        <end position="100"/>
    </location>
</feature>
<keyword evidence="1" id="KW-1133">Transmembrane helix</keyword>
<dbReference type="PANTHER" id="PTHR30221:SF1">
    <property type="entry name" value="SMALL-CONDUCTANCE MECHANOSENSITIVE CHANNEL"/>
    <property type="match status" value="1"/>
</dbReference>
<evidence type="ECO:0000256" key="1">
    <source>
        <dbReference type="SAM" id="Phobius"/>
    </source>
</evidence>
<feature type="transmembrane region" description="Helical" evidence="1">
    <location>
        <begin position="20"/>
        <end position="42"/>
    </location>
</feature>
<evidence type="ECO:0000313" key="2">
    <source>
        <dbReference type="EMBL" id="OHA63807.1"/>
    </source>
</evidence>
<keyword evidence="1" id="KW-0812">Transmembrane</keyword>
<feature type="transmembrane region" description="Helical" evidence="1">
    <location>
        <begin position="295"/>
        <end position="319"/>
    </location>
</feature>
<dbReference type="Proteomes" id="UP000178170">
    <property type="component" value="Unassembled WGS sequence"/>
</dbReference>
<protein>
    <submittedName>
        <fullName evidence="2">Uncharacterized protein</fullName>
    </submittedName>
</protein>